<dbReference type="EMBL" id="HBFF01001688">
    <property type="protein sequence ID" value="CAD8728874.1"/>
    <property type="molecule type" value="Transcribed_RNA"/>
</dbReference>
<dbReference type="PANTHER" id="PTHR10760:SF2">
    <property type="entry name" value="LD13476P-RELATED"/>
    <property type="match status" value="1"/>
</dbReference>
<evidence type="ECO:0000256" key="1">
    <source>
        <dbReference type="ARBA" id="ARBA00006235"/>
    </source>
</evidence>
<proteinExistence type="inferred from homology"/>
<dbReference type="InterPro" id="IPR010448">
    <property type="entry name" value="Torsin"/>
</dbReference>
<evidence type="ECO:0000313" key="2">
    <source>
        <dbReference type="EMBL" id="CAD8728874.1"/>
    </source>
</evidence>
<protein>
    <recommendedName>
        <fullName evidence="3">AAA+ ATPase domain-containing protein</fullName>
    </recommendedName>
</protein>
<comment type="similarity">
    <text evidence="1">Belongs to the ClpA/ClpB family. Torsin subfamily.</text>
</comment>
<dbReference type="GO" id="GO:0016887">
    <property type="term" value="F:ATP hydrolysis activity"/>
    <property type="evidence" value="ECO:0007669"/>
    <property type="project" value="InterPro"/>
</dbReference>
<accession>A0A6U0EB13</accession>
<dbReference type="PANTHER" id="PTHR10760">
    <property type="entry name" value="TORSIN"/>
    <property type="match status" value="1"/>
</dbReference>
<dbReference type="GO" id="GO:0005524">
    <property type="term" value="F:ATP binding"/>
    <property type="evidence" value="ECO:0007669"/>
    <property type="project" value="InterPro"/>
</dbReference>
<gene>
    <name evidence="2" type="ORF">OMED0936_LOCUS1349</name>
</gene>
<dbReference type="GO" id="GO:0005737">
    <property type="term" value="C:cytoplasm"/>
    <property type="evidence" value="ECO:0007669"/>
    <property type="project" value="UniProtKB-ARBA"/>
</dbReference>
<evidence type="ECO:0008006" key="3">
    <source>
        <dbReference type="Google" id="ProtNLM"/>
    </source>
</evidence>
<dbReference type="Pfam" id="PF06309">
    <property type="entry name" value="Torsin"/>
    <property type="match status" value="1"/>
</dbReference>
<dbReference type="Gene3D" id="3.40.50.300">
    <property type="entry name" value="P-loop containing nucleotide triphosphate hydrolases"/>
    <property type="match status" value="1"/>
</dbReference>
<reference evidence="2" key="1">
    <citation type="submission" date="2021-01" db="EMBL/GenBank/DDBJ databases">
        <authorList>
            <person name="Corre E."/>
            <person name="Pelletier E."/>
            <person name="Niang G."/>
            <person name="Scheremetjew M."/>
            <person name="Finn R."/>
            <person name="Kale V."/>
            <person name="Holt S."/>
            <person name="Cochrane G."/>
            <person name="Meng A."/>
            <person name="Brown T."/>
            <person name="Cohen L."/>
        </authorList>
    </citation>
    <scope>NUCLEOTIDE SEQUENCE</scope>
    <source>
        <strain evidence="2">Clade-D-RCC2573</strain>
    </source>
</reference>
<name>A0A6U0EB13_9CHLO</name>
<dbReference type="AlphaFoldDB" id="A0A6U0EB13"/>
<organism evidence="2">
    <name type="scientific">Ostreococcus mediterraneus</name>
    <dbReference type="NCBI Taxonomy" id="1486918"/>
    <lineage>
        <taxon>Eukaryota</taxon>
        <taxon>Viridiplantae</taxon>
        <taxon>Chlorophyta</taxon>
        <taxon>Mamiellophyceae</taxon>
        <taxon>Mamiellales</taxon>
        <taxon>Bathycoccaceae</taxon>
        <taxon>Ostreococcus</taxon>
    </lineage>
</organism>
<dbReference type="InterPro" id="IPR027417">
    <property type="entry name" value="P-loop_NTPase"/>
</dbReference>
<dbReference type="SUPFAM" id="SSF52540">
    <property type="entry name" value="P-loop containing nucleoside triphosphate hydrolases"/>
    <property type="match status" value="1"/>
</dbReference>
<sequence>MTMLDAPWRAFASRVGGAVRRTSSAVERVANAFAWSSRACGANGMYCDDGMCERLRGTTRSLLLGQPTASNALTDAVCDFVETPRDDVRKPLVVSLHGSPGVGKSYFHRILARAAYNVTEACPGAGCPGYKIIFGTDYVVREREVQGRMLRDAITMHLERYPESVVVVEEYDKLGCPARGALKQMLEHGAAGGQGNPFDRNITFARSIFVLEANMGFMDVHDATVTHGGSGSRNRAAALGDALASLQRTLKDALFEKWTTDGCEEREDTLKAVGAIDVFVPFVPLDREAVKSIVHQQLEQRGKRKAERRELRRLEWDDAVLERLVDEVEFEGDFAIEGGKEVAIVLSRCVTRALRLLAEAYVERAGSDGGLVSSALRDRVVRLTPASSPSSPIVAIVVS</sequence>